<keyword evidence="3 4" id="KW-0326">Glycosidase</keyword>
<evidence type="ECO:0000259" key="5">
    <source>
        <dbReference type="Pfam" id="PF00251"/>
    </source>
</evidence>
<dbReference type="GO" id="GO:0005737">
    <property type="term" value="C:cytoplasm"/>
    <property type="evidence" value="ECO:0007669"/>
    <property type="project" value="TreeGrafter"/>
</dbReference>
<dbReference type="InterPro" id="IPR023296">
    <property type="entry name" value="Glyco_hydro_beta-prop_sf"/>
</dbReference>
<dbReference type="CDD" id="cd18622">
    <property type="entry name" value="GH32_Inu-like"/>
    <property type="match status" value="1"/>
</dbReference>
<gene>
    <name evidence="7" type="ORF">IAA54_00780</name>
</gene>
<dbReference type="PANTHER" id="PTHR42800:SF1">
    <property type="entry name" value="EXOINULINASE INUD (AFU_ORTHOLOGUE AFUA_5G00480)"/>
    <property type="match status" value="1"/>
</dbReference>
<dbReference type="AlphaFoldDB" id="A0A9D1J086"/>
<dbReference type="SUPFAM" id="SSF49899">
    <property type="entry name" value="Concanavalin A-like lectins/glucanases"/>
    <property type="match status" value="1"/>
</dbReference>
<dbReference type="EMBL" id="DVHF01000010">
    <property type="protein sequence ID" value="HIR56182.1"/>
    <property type="molecule type" value="Genomic_DNA"/>
</dbReference>
<name>A0A9D1J086_9FIRM</name>
<dbReference type="Pfam" id="PF08244">
    <property type="entry name" value="Glyco_hydro_32C"/>
    <property type="match status" value="1"/>
</dbReference>
<reference evidence="7" key="2">
    <citation type="journal article" date="2021" name="PeerJ">
        <title>Extensive microbial diversity within the chicken gut microbiome revealed by metagenomics and culture.</title>
        <authorList>
            <person name="Gilroy R."/>
            <person name="Ravi A."/>
            <person name="Getino M."/>
            <person name="Pursley I."/>
            <person name="Horton D.L."/>
            <person name="Alikhan N.F."/>
            <person name="Baker D."/>
            <person name="Gharbi K."/>
            <person name="Hall N."/>
            <person name="Watson M."/>
            <person name="Adriaenssens E.M."/>
            <person name="Foster-Nyarko E."/>
            <person name="Jarju S."/>
            <person name="Secka A."/>
            <person name="Antonio M."/>
            <person name="Oren A."/>
            <person name="Chaudhuri R.R."/>
            <person name="La Ragione R."/>
            <person name="Hildebrand F."/>
            <person name="Pallen M.J."/>
        </authorList>
    </citation>
    <scope>NUCLEOTIDE SEQUENCE</scope>
    <source>
        <strain evidence="7">ChiSjej1B19-7085</strain>
    </source>
</reference>
<dbReference type="PANTHER" id="PTHR42800">
    <property type="entry name" value="EXOINULINASE INUD (AFU_ORTHOLOGUE AFUA_5G00480)"/>
    <property type="match status" value="1"/>
</dbReference>
<feature type="domain" description="Glycosyl hydrolase family 32 N-terminal" evidence="5">
    <location>
        <begin position="14"/>
        <end position="310"/>
    </location>
</feature>
<dbReference type="InterPro" id="IPR013320">
    <property type="entry name" value="ConA-like_dom_sf"/>
</dbReference>
<dbReference type="SMART" id="SM00640">
    <property type="entry name" value="Glyco_32"/>
    <property type="match status" value="1"/>
</dbReference>
<protein>
    <submittedName>
        <fullName evidence="7">Glycoside hydrolase family 32 protein</fullName>
    </submittedName>
</protein>
<dbReference type="GO" id="GO:0005987">
    <property type="term" value="P:sucrose catabolic process"/>
    <property type="evidence" value="ECO:0007669"/>
    <property type="project" value="TreeGrafter"/>
</dbReference>
<comment type="similarity">
    <text evidence="1 4">Belongs to the glycosyl hydrolase 32 family.</text>
</comment>
<sequence length="462" mass="51393">MSTVGKRDFRPKIHFTPPKMWTNDPNGLVYANGKYHLFYQHHPEDTVWGPMHWGHAVSTDLIHWEHLPIALCPDELGTIFSGSAVFDSENTSGFGTPENPPIVAMYTQDYQAEGIHCQHQSIAYTLDGVHFTKYSGNPVIPCPEGRVDFRDPKIFRNRIRNCWGMVLAAGDHVEFFASQDLIHWEKTGEFGPAGNCAPGVWECPDLFELPTPTGTRYVLLVSMGMDVQQGGSRTQYFVGFFDGETFRPERVESAPLWLDEGFENYAGVTFDNTDSRILIGWANSWPYAPQCPTGDFCGSMTLPRRLSLRETPMGLRLACNPIGLEPYLDPVQEIASGDPLPGETFALSVKGSGDGEISLENSDGQILRFGIRDNVFFFDRSHGGDVSFSDVFASGSYSRREVSRIFSGDWNLEVVFDVSQIELFLDGGVQSMSCLVFPDTPYARLSLDAPAVSKPRIAPCGR</sequence>
<dbReference type="Pfam" id="PF00251">
    <property type="entry name" value="Glyco_hydro_32N"/>
    <property type="match status" value="1"/>
</dbReference>
<feature type="domain" description="Glycosyl hydrolase family 32 C-terminal" evidence="6">
    <location>
        <begin position="349"/>
        <end position="447"/>
    </location>
</feature>
<keyword evidence="2 4" id="KW-0378">Hydrolase</keyword>
<accession>A0A9D1J086</accession>
<dbReference type="SUPFAM" id="SSF75005">
    <property type="entry name" value="Arabinanase/levansucrase/invertase"/>
    <property type="match status" value="1"/>
</dbReference>
<dbReference type="InterPro" id="IPR001362">
    <property type="entry name" value="Glyco_hydro_32"/>
</dbReference>
<evidence type="ECO:0000313" key="8">
    <source>
        <dbReference type="Proteomes" id="UP000886785"/>
    </source>
</evidence>
<dbReference type="InterPro" id="IPR013189">
    <property type="entry name" value="Glyco_hydro_32_C"/>
</dbReference>
<proteinExistence type="inferred from homology"/>
<evidence type="ECO:0000256" key="3">
    <source>
        <dbReference type="ARBA" id="ARBA00023295"/>
    </source>
</evidence>
<evidence type="ECO:0000256" key="1">
    <source>
        <dbReference type="ARBA" id="ARBA00009902"/>
    </source>
</evidence>
<dbReference type="InterPro" id="IPR013148">
    <property type="entry name" value="Glyco_hydro_32_N"/>
</dbReference>
<comment type="caution">
    <text evidence="7">The sequence shown here is derived from an EMBL/GenBank/DDBJ whole genome shotgun (WGS) entry which is preliminary data.</text>
</comment>
<evidence type="ECO:0000259" key="6">
    <source>
        <dbReference type="Pfam" id="PF08244"/>
    </source>
</evidence>
<evidence type="ECO:0000256" key="4">
    <source>
        <dbReference type="RuleBase" id="RU362110"/>
    </source>
</evidence>
<dbReference type="GO" id="GO:0004575">
    <property type="term" value="F:sucrose alpha-glucosidase activity"/>
    <property type="evidence" value="ECO:0007669"/>
    <property type="project" value="TreeGrafter"/>
</dbReference>
<organism evidence="7 8">
    <name type="scientific">Candidatus Gallacutalibacter pullicola</name>
    <dbReference type="NCBI Taxonomy" id="2840830"/>
    <lineage>
        <taxon>Bacteria</taxon>
        <taxon>Bacillati</taxon>
        <taxon>Bacillota</taxon>
        <taxon>Clostridia</taxon>
        <taxon>Eubacteriales</taxon>
        <taxon>Candidatus Gallacutalibacter</taxon>
    </lineage>
</organism>
<reference evidence="7" key="1">
    <citation type="submission" date="2020-10" db="EMBL/GenBank/DDBJ databases">
        <authorList>
            <person name="Gilroy R."/>
        </authorList>
    </citation>
    <scope>NUCLEOTIDE SEQUENCE</scope>
    <source>
        <strain evidence="7">ChiSjej1B19-7085</strain>
    </source>
</reference>
<evidence type="ECO:0000313" key="7">
    <source>
        <dbReference type="EMBL" id="HIR56182.1"/>
    </source>
</evidence>
<dbReference type="Gene3D" id="2.60.120.560">
    <property type="entry name" value="Exo-inulinase, domain 1"/>
    <property type="match status" value="1"/>
</dbReference>
<evidence type="ECO:0000256" key="2">
    <source>
        <dbReference type="ARBA" id="ARBA00022801"/>
    </source>
</evidence>
<dbReference type="Proteomes" id="UP000886785">
    <property type="component" value="Unassembled WGS sequence"/>
</dbReference>
<dbReference type="Gene3D" id="2.115.10.20">
    <property type="entry name" value="Glycosyl hydrolase domain, family 43"/>
    <property type="match status" value="1"/>
</dbReference>